<protein>
    <submittedName>
        <fullName evidence="1">Uncharacterized protein</fullName>
    </submittedName>
</protein>
<reference evidence="2" key="1">
    <citation type="journal article" date="2008" name="J. Virol.">
        <title>Structure of the acidianus filamentous virus 3 and comparative genomics of related archaeal lipothrixviruses.</title>
        <authorList>
            <person name="Vestergaard G."/>
            <person name="Aramayo R."/>
            <person name="Basta T."/>
            <person name="Haring M."/>
            <person name="Peng X."/>
            <person name="Brugger K."/>
            <person name="Chen L."/>
            <person name="Rachel R."/>
            <person name="Boisset N."/>
            <person name="Garrett R.A."/>
            <person name="Prangishvili D."/>
        </authorList>
    </citation>
    <scope>NUCLEOTIDE SEQUENCE [LARGE SCALE GENOMIC DNA]</scope>
</reference>
<evidence type="ECO:0000313" key="2">
    <source>
        <dbReference type="Proteomes" id="UP000001310"/>
    </source>
</evidence>
<dbReference type="KEGG" id="vg:5797784"/>
<keyword evidence="2" id="KW-1185">Reference proteome</keyword>
<dbReference type="EMBL" id="AM087120">
    <property type="protein sequence ID" value="CAJ31546.1"/>
    <property type="molecule type" value="Genomic_DNA"/>
</dbReference>
<dbReference type="GeneID" id="5797784"/>
<dbReference type="RefSeq" id="YP_001604398.1">
    <property type="nucleotide sequence ID" value="NC_010155.1"/>
</dbReference>
<dbReference type="Proteomes" id="UP000001310">
    <property type="component" value="Segment"/>
</dbReference>
<organism evidence="1 2">
    <name type="scientific">Betalipothrixvirus acidiani</name>
    <dbReference type="NCBI Taxonomy" id="346881"/>
    <lineage>
        <taxon>Viruses</taxon>
        <taxon>Adnaviria</taxon>
        <taxon>Zilligvirae</taxon>
        <taxon>Taleaviricota</taxon>
        <taxon>Tokiviricetes</taxon>
        <taxon>Ligamenvirales</taxon>
        <taxon>Lipothrixviridae</taxon>
        <taxon>Betalipothrixvirus</taxon>
    </lineage>
</organism>
<evidence type="ECO:0000313" key="1">
    <source>
        <dbReference type="EMBL" id="CAJ31546.1"/>
    </source>
</evidence>
<accession>A7WKE5</accession>
<dbReference type="OrthoDB" id="11663at10239"/>
<name>A7WKE5_9VIRU</name>
<proteinExistence type="predicted"/>
<sequence>MKLKQPVTITGIATIRIKHLDTGKVEEYTTTNIMTNAGLNEIASHWVLPWTMPSNYGYVMEVGSGTGTPSNTDTGMFSPIYPCFEYVSPSVSGNQITFVASYLPSQCNGYTFQEAGIAFPAQLQESNGQITGVSGTLVDHLVFPIAVQKTSSIYLEIIITFVIV</sequence>